<reference evidence="6 7" key="1">
    <citation type="submission" date="2014-12" db="EMBL/GenBank/DDBJ databases">
        <title>Draft genome sequences of 29 type strains of Enterococci.</title>
        <authorList>
            <person name="Zhong Z."/>
            <person name="Sun Z."/>
            <person name="Liu W."/>
            <person name="Zhang W."/>
            <person name="Zhang H."/>
        </authorList>
    </citation>
    <scope>NUCLEOTIDE SEQUENCE [LARGE SCALE GENOMIC DNA]</scope>
    <source>
        <strain evidence="6 7">DSM 17029</strain>
    </source>
</reference>
<dbReference type="CDD" id="cd05013">
    <property type="entry name" value="SIS_RpiR"/>
    <property type="match status" value="1"/>
</dbReference>
<name>A0A1L8RG18_9ENTE</name>
<evidence type="ECO:0000256" key="1">
    <source>
        <dbReference type="ARBA" id="ARBA00023015"/>
    </source>
</evidence>
<dbReference type="GO" id="GO:1901135">
    <property type="term" value="P:carbohydrate derivative metabolic process"/>
    <property type="evidence" value="ECO:0007669"/>
    <property type="project" value="InterPro"/>
</dbReference>
<sequence length="289" mass="32984">MSKGAKKVNLLEKLQTEQHFSYNEQLIVEFILKDPEVVLHLSIYDLATQTNSSTSTIIRLCKKCRVSGFKEFKIILAHDLATSLRTISEVDANLPFTAKDTDRMISQKIARLTTETIEATQAMLTTQKLNHCVQKIIEAKNIYAIGVSDSYIRLLDFQTKLLRINMFVRMINLQAEQYHLALSSQADDVAIMVSYSGRTAEIVNDAKTFYQNKTPIIAITSDEHSPLATYASEVLLLPNKESAKFKVSNFSSHLAIEYMLNVLYSCIFNRNFERNYEEQQVTPISKFEF</sequence>
<dbReference type="Gene3D" id="3.40.50.10490">
    <property type="entry name" value="Glucose-6-phosphate isomerase like protein, domain 1"/>
    <property type="match status" value="1"/>
</dbReference>
<dbReference type="PROSITE" id="PS51071">
    <property type="entry name" value="HTH_RPIR"/>
    <property type="match status" value="1"/>
</dbReference>
<dbReference type="InterPro" id="IPR036388">
    <property type="entry name" value="WH-like_DNA-bd_sf"/>
</dbReference>
<dbReference type="InterPro" id="IPR035472">
    <property type="entry name" value="RpiR-like_SIS"/>
</dbReference>
<dbReference type="InterPro" id="IPR000281">
    <property type="entry name" value="HTH_RpiR"/>
</dbReference>
<dbReference type="AlphaFoldDB" id="A0A1L8RG18"/>
<dbReference type="InterPro" id="IPR009057">
    <property type="entry name" value="Homeodomain-like_sf"/>
</dbReference>
<keyword evidence="3" id="KW-0804">Transcription</keyword>
<dbReference type="PANTHER" id="PTHR30514:SF10">
    <property type="entry name" value="MURR_RPIR FAMILY TRANSCRIPTIONAL REGULATOR"/>
    <property type="match status" value="1"/>
</dbReference>
<accession>A0A1L8RG18</accession>
<feature type="domain" description="SIS" evidence="5">
    <location>
        <begin position="132"/>
        <end position="273"/>
    </location>
</feature>
<dbReference type="InterPro" id="IPR046348">
    <property type="entry name" value="SIS_dom_sf"/>
</dbReference>
<keyword evidence="7" id="KW-1185">Reference proteome</keyword>
<dbReference type="Proteomes" id="UP000181884">
    <property type="component" value="Unassembled WGS sequence"/>
</dbReference>
<dbReference type="SUPFAM" id="SSF46689">
    <property type="entry name" value="Homeodomain-like"/>
    <property type="match status" value="1"/>
</dbReference>
<keyword evidence="2" id="KW-0238">DNA-binding</keyword>
<evidence type="ECO:0000256" key="3">
    <source>
        <dbReference type="ARBA" id="ARBA00023163"/>
    </source>
</evidence>
<evidence type="ECO:0000313" key="7">
    <source>
        <dbReference type="Proteomes" id="UP000181884"/>
    </source>
</evidence>
<dbReference type="InterPro" id="IPR047640">
    <property type="entry name" value="RpiR-like"/>
</dbReference>
<dbReference type="EMBL" id="JXKH01000003">
    <property type="protein sequence ID" value="OJG18731.1"/>
    <property type="molecule type" value="Genomic_DNA"/>
</dbReference>
<evidence type="ECO:0000259" key="4">
    <source>
        <dbReference type="PROSITE" id="PS51071"/>
    </source>
</evidence>
<protein>
    <submittedName>
        <fullName evidence="6">Phosphosugar-binding transcriptional regulator</fullName>
    </submittedName>
</protein>
<keyword evidence="1" id="KW-0805">Transcription regulation</keyword>
<proteinExistence type="predicted"/>
<dbReference type="STRING" id="214095.RU97_GL001349"/>
<comment type="caution">
    <text evidence="6">The sequence shown here is derived from an EMBL/GenBank/DDBJ whole genome shotgun (WGS) entry which is preliminary data.</text>
</comment>
<dbReference type="PROSITE" id="PS51464">
    <property type="entry name" value="SIS"/>
    <property type="match status" value="1"/>
</dbReference>
<dbReference type="PANTHER" id="PTHR30514">
    <property type="entry name" value="GLUCOKINASE"/>
    <property type="match status" value="1"/>
</dbReference>
<evidence type="ECO:0000313" key="6">
    <source>
        <dbReference type="EMBL" id="OJG18731.1"/>
    </source>
</evidence>
<dbReference type="GO" id="GO:0097367">
    <property type="term" value="F:carbohydrate derivative binding"/>
    <property type="evidence" value="ECO:0007669"/>
    <property type="project" value="InterPro"/>
</dbReference>
<dbReference type="GO" id="GO:0003700">
    <property type="term" value="F:DNA-binding transcription factor activity"/>
    <property type="evidence" value="ECO:0007669"/>
    <property type="project" value="InterPro"/>
</dbReference>
<dbReference type="Pfam" id="PF01380">
    <property type="entry name" value="SIS"/>
    <property type="match status" value="1"/>
</dbReference>
<evidence type="ECO:0000259" key="5">
    <source>
        <dbReference type="PROSITE" id="PS51464"/>
    </source>
</evidence>
<dbReference type="Pfam" id="PF01418">
    <property type="entry name" value="HTH_6"/>
    <property type="match status" value="1"/>
</dbReference>
<organism evidence="6 7">
    <name type="scientific">Enterococcus canis</name>
    <dbReference type="NCBI Taxonomy" id="214095"/>
    <lineage>
        <taxon>Bacteria</taxon>
        <taxon>Bacillati</taxon>
        <taxon>Bacillota</taxon>
        <taxon>Bacilli</taxon>
        <taxon>Lactobacillales</taxon>
        <taxon>Enterococcaceae</taxon>
        <taxon>Enterococcus</taxon>
    </lineage>
</organism>
<evidence type="ECO:0000256" key="2">
    <source>
        <dbReference type="ARBA" id="ARBA00023125"/>
    </source>
</evidence>
<dbReference type="GO" id="GO:0003677">
    <property type="term" value="F:DNA binding"/>
    <property type="evidence" value="ECO:0007669"/>
    <property type="project" value="UniProtKB-KW"/>
</dbReference>
<dbReference type="Gene3D" id="1.10.10.10">
    <property type="entry name" value="Winged helix-like DNA-binding domain superfamily/Winged helix DNA-binding domain"/>
    <property type="match status" value="1"/>
</dbReference>
<gene>
    <name evidence="6" type="ORF">RU97_GL001349</name>
</gene>
<feature type="domain" description="HTH rpiR-type" evidence="4">
    <location>
        <begin position="7"/>
        <end position="83"/>
    </location>
</feature>
<dbReference type="InterPro" id="IPR001347">
    <property type="entry name" value="SIS_dom"/>
</dbReference>
<dbReference type="SUPFAM" id="SSF53697">
    <property type="entry name" value="SIS domain"/>
    <property type="match status" value="1"/>
</dbReference>